<feature type="compositionally biased region" description="Basic residues" evidence="1">
    <location>
        <begin position="146"/>
        <end position="161"/>
    </location>
</feature>
<proteinExistence type="predicted"/>
<feature type="region of interest" description="Disordered" evidence="1">
    <location>
        <begin position="139"/>
        <end position="161"/>
    </location>
</feature>
<accession>A0A0D0PTH8</accession>
<dbReference type="PATRIC" id="fig|2064.6.peg.4785"/>
<gene>
    <name evidence="2" type="ORF">TR51_22265</name>
</gene>
<dbReference type="AlphaFoldDB" id="A0A0D0PTH8"/>
<comment type="caution">
    <text evidence="2">The sequence shown here is derived from an EMBL/GenBank/DDBJ whole genome shotgun (WGS) entry which is preliminary data.</text>
</comment>
<dbReference type="EMBL" id="JXZB01000004">
    <property type="protein sequence ID" value="KIQ61948.1"/>
    <property type="molecule type" value="Genomic_DNA"/>
</dbReference>
<keyword evidence="3" id="KW-1185">Reference proteome</keyword>
<reference evidence="2 3" key="1">
    <citation type="submission" date="2015-02" db="EMBL/GenBank/DDBJ databases">
        <title>Draft genome sequence of Kitasatospora griseola MF730-N6, a bafilomycin, terpentecin and satosporin producer.</title>
        <authorList>
            <person name="Arens J.C."/>
            <person name="Haltli B."/>
            <person name="Kerr R.G."/>
        </authorList>
    </citation>
    <scope>NUCLEOTIDE SEQUENCE [LARGE SCALE GENOMIC DNA]</scope>
    <source>
        <strain evidence="2 3">MF730-N6</strain>
    </source>
</reference>
<dbReference type="RefSeq" id="WP_043913708.1">
    <property type="nucleotide sequence ID" value="NZ_JXZB01000004.1"/>
</dbReference>
<protein>
    <submittedName>
        <fullName evidence="2">Uncharacterized protein</fullName>
    </submittedName>
</protein>
<dbReference type="STRING" id="2064.TR51_22265"/>
<name>A0A0D0PTH8_KITGR</name>
<evidence type="ECO:0000313" key="3">
    <source>
        <dbReference type="Proteomes" id="UP000032066"/>
    </source>
</evidence>
<sequence>MAVGLLVELLLSAEALALRLGRELLPAERLLRTAEARLTALRGRRSAELLLAVGLLVELLLSAEALALRLLGRELLPAERLLTAVRGLRAGRGGGRLLGRRGCGAAGGCWAVGARGPASGRGAGSPDRWPRRRAALRAAAAEGRRVKQARRAGRVRPGRRG</sequence>
<dbReference type="Proteomes" id="UP000032066">
    <property type="component" value="Unassembled WGS sequence"/>
</dbReference>
<evidence type="ECO:0000313" key="2">
    <source>
        <dbReference type="EMBL" id="KIQ61948.1"/>
    </source>
</evidence>
<evidence type="ECO:0000256" key="1">
    <source>
        <dbReference type="SAM" id="MobiDB-lite"/>
    </source>
</evidence>
<organism evidence="2 3">
    <name type="scientific">Kitasatospora griseola</name>
    <name type="common">Streptomyces griseolosporeus</name>
    <dbReference type="NCBI Taxonomy" id="2064"/>
    <lineage>
        <taxon>Bacteria</taxon>
        <taxon>Bacillati</taxon>
        <taxon>Actinomycetota</taxon>
        <taxon>Actinomycetes</taxon>
        <taxon>Kitasatosporales</taxon>
        <taxon>Streptomycetaceae</taxon>
        <taxon>Kitasatospora</taxon>
    </lineage>
</organism>